<comment type="caution">
    <text evidence="2">The sequence shown here is derived from an EMBL/GenBank/DDBJ whole genome shotgun (WGS) entry which is preliminary data.</text>
</comment>
<organism evidence="2 3">
    <name type="scientific">Streptomyces cuspidosporus</name>
    <dbReference type="NCBI Taxonomy" id="66882"/>
    <lineage>
        <taxon>Bacteria</taxon>
        <taxon>Bacillati</taxon>
        <taxon>Actinomycetota</taxon>
        <taxon>Actinomycetes</taxon>
        <taxon>Kitasatosporales</taxon>
        <taxon>Streptomycetaceae</taxon>
        <taxon>Streptomyces</taxon>
    </lineage>
</organism>
<sequence length="69" mass="7246">MHTRGGPGYCGSTPAKRRRADMAQQVKDVMTPAVATVRPDASVVRDPDSALADISRAAPDNWPAPGSTI</sequence>
<evidence type="ECO:0000256" key="1">
    <source>
        <dbReference type="SAM" id="MobiDB-lite"/>
    </source>
</evidence>
<evidence type="ECO:0000313" key="3">
    <source>
        <dbReference type="Proteomes" id="UP001500253"/>
    </source>
</evidence>
<proteinExistence type="predicted"/>
<accession>A0ABN3GIR2</accession>
<dbReference type="Proteomes" id="UP001500253">
    <property type="component" value="Unassembled WGS sequence"/>
</dbReference>
<reference evidence="2 3" key="1">
    <citation type="journal article" date="2019" name="Int. J. Syst. Evol. Microbiol.">
        <title>The Global Catalogue of Microorganisms (GCM) 10K type strain sequencing project: providing services to taxonomists for standard genome sequencing and annotation.</title>
        <authorList>
            <consortium name="The Broad Institute Genomics Platform"/>
            <consortium name="The Broad Institute Genome Sequencing Center for Infectious Disease"/>
            <person name="Wu L."/>
            <person name="Ma J."/>
        </authorList>
    </citation>
    <scope>NUCLEOTIDE SEQUENCE [LARGE SCALE GENOMIC DNA]</scope>
    <source>
        <strain evidence="2 3">JCM 4316</strain>
    </source>
</reference>
<evidence type="ECO:0000313" key="2">
    <source>
        <dbReference type="EMBL" id="GAA2351289.1"/>
    </source>
</evidence>
<dbReference type="EMBL" id="BAAASD010000018">
    <property type="protein sequence ID" value="GAA2351289.1"/>
    <property type="molecule type" value="Genomic_DNA"/>
</dbReference>
<gene>
    <name evidence="2" type="ORF">GCM10010246_44360</name>
</gene>
<feature type="region of interest" description="Disordered" evidence="1">
    <location>
        <begin position="1"/>
        <end position="24"/>
    </location>
</feature>
<name>A0ABN3GIR2_9ACTN</name>
<keyword evidence="3" id="KW-1185">Reference proteome</keyword>
<protein>
    <submittedName>
        <fullName evidence="2">Uncharacterized protein</fullName>
    </submittedName>
</protein>